<dbReference type="EMBL" id="JACLIC010000020">
    <property type="protein sequence ID" value="MBY0203880.1"/>
    <property type="molecule type" value="Genomic_DNA"/>
</dbReference>
<sequence length="183" mass="21248">MAQKLKEILTELTGISAKVVLDDWTWGVFGYKKRPKRGALFTKFIKKTKVIRETFLVREFFIMCSSSGIVEISKKVDEETLSKVISFVVNDLLNYDGITGAFRFNSRREAENYIIDGIYDYVNVELNEFNSIFFNRAQIYTEKYINNGWFISAARLVIESHSPIVIINETTKKLLDDQIDYNL</sequence>
<accession>A0ABS7KID5</accession>
<keyword evidence="2" id="KW-1185">Reference proteome</keyword>
<evidence type="ECO:0000313" key="2">
    <source>
        <dbReference type="Proteomes" id="UP000706031"/>
    </source>
</evidence>
<name>A0ABS7KID5_9BACL</name>
<gene>
    <name evidence="1" type="ORF">H7T88_11710</name>
</gene>
<reference evidence="1 2" key="1">
    <citation type="submission" date="2020-08" db="EMBL/GenBank/DDBJ databases">
        <title>Fungal Genomes of the International Space Station.</title>
        <authorList>
            <person name="Seuylemezian A."/>
            <person name="Singh N.K."/>
            <person name="Wood J."/>
            <person name="Venkateswaran K."/>
        </authorList>
    </citation>
    <scope>NUCLEOTIDE SEQUENCE [LARGE SCALE GENOMIC DNA]</scope>
    <source>
        <strain evidence="1 2">S/N-304-OC-R4</strain>
    </source>
</reference>
<dbReference type="RefSeq" id="WP_221788569.1">
    <property type="nucleotide sequence ID" value="NZ_JACLIC010000020.1"/>
</dbReference>
<protein>
    <submittedName>
        <fullName evidence="1">Uncharacterized protein</fullName>
    </submittedName>
</protein>
<comment type="caution">
    <text evidence="1">The sequence shown here is derived from an EMBL/GenBank/DDBJ whole genome shotgun (WGS) entry which is preliminary data.</text>
</comment>
<dbReference type="Proteomes" id="UP000706031">
    <property type="component" value="Unassembled WGS sequence"/>
</dbReference>
<evidence type="ECO:0000313" key="1">
    <source>
        <dbReference type="EMBL" id="MBY0203880.1"/>
    </source>
</evidence>
<organism evidence="1 2">
    <name type="scientific">Paenibacillus cucumis</name>
    <name type="common">ex Kampfer et al. 2016</name>
    <dbReference type="NCBI Taxonomy" id="1776858"/>
    <lineage>
        <taxon>Bacteria</taxon>
        <taxon>Bacillati</taxon>
        <taxon>Bacillota</taxon>
        <taxon>Bacilli</taxon>
        <taxon>Bacillales</taxon>
        <taxon>Paenibacillaceae</taxon>
        <taxon>Paenibacillus</taxon>
    </lineage>
</organism>
<proteinExistence type="predicted"/>